<feature type="binding site" evidence="7">
    <location>
        <position position="125"/>
    </location>
    <ligand>
        <name>Zn(2+)</name>
        <dbReference type="ChEBI" id="CHEBI:29105"/>
    </ligand>
</feature>
<evidence type="ECO:0000313" key="11">
    <source>
        <dbReference type="Proteomes" id="UP000463138"/>
    </source>
</evidence>
<name>A0A7V7KSZ4_9GAMM</name>
<keyword evidence="3 7" id="KW-0547">Nucleotide-binding</keyword>
<dbReference type="PANTHER" id="PTHR43311">
    <property type="entry name" value="GLUTAMATE--TRNA LIGASE"/>
    <property type="match status" value="1"/>
</dbReference>
<dbReference type="Proteomes" id="UP000463138">
    <property type="component" value="Unassembled WGS sequence"/>
</dbReference>
<dbReference type="GO" id="GO:0006400">
    <property type="term" value="P:tRNA modification"/>
    <property type="evidence" value="ECO:0007669"/>
    <property type="project" value="InterPro"/>
</dbReference>
<keyword evidence="8" id="KW-0648">Protein biosynthesis</keyword>
<dbReference type="PRINTS" id="PR00987">
    <property type="entry name" value="TRNASYNTHGLU"/>
</dbReference>
<protein>
    <recommendedName>
        <fullName evidence="7">Glutamyl-Q tRNA(Asp) synthetase</fullName>
        <shortName evidence="7">Glu-Q-RSs</shortName>
        <ecNumber evidence="7">6.1.1.-</ecNumber>
    </recommendedName>
</protein>
<comment type="cofactor">
    <cofactor evidence="7">
        <name>Zn(2+)</name>
        <dbReference type="ChEBI" id="CHEBI:29105"/>
    </cofactor>
    <text evidence="7">Binds 1 zinc ion per subunit.</text>
</comment>
<comment type="function">
    <text evidence="7">Catalyzes the tRNA-independent activation of glutamate in presence of ATP and the subsequent transfer of glutamate onto a tRNA(Asp). Glutamate is transferred on the 2-amino-5-(4,5-dihydroxy-2-cyclopenten-1-yl) moiety of the queuosine in the wobble position of the QUC anticodon.</text>
</comment>
<evidence type="ECO:0000256" key="6">
    <source>
        <dbReference type="ARBA" id="ARBA00023146"/>
    </source>
</evidence>
<dbReference type="NCBIfam" id="TIGR03838">
    <property type="entry name" value="queuosine_YadB"/>
    <property type="match status" value="1"/>
</dbReference>
<feature type="domain" description="Glutamyl/glutaminyl-tRNA synthetase class Ib catalytic" evidence="9">
    <location>
        <begin position="19"/>
        <end position="248"/>
    </location>
</feature>
<dbReference type="AlphaFoldDB" id="A0A7V7KSZ4"/>
<dbReference type="InterPro" id="IPR049940">
    <property type="entry name" value="GluQ/Sye"/>
</dbReference>
<evidence type="ECO:0000256" key="4">
    <source>
        <dbReference type="ARBA" id="ARBA00022833"/>
    </source>
</evidence>
<gene>
    <name evidence="7" type="primary">gluQ</name>
    <name evidence="10" type="ORF">DT594_17905</name>
</gene>
<dbReference type="PANTHER" id="PTHR43311:SF1">
    <property type="entry name" value="GLUTAMYL-Q TRNA(ASP) SYNTHETASE"/>
    <property type="match status" value="1"/>
</dbReference>
<keyword evidence="1 7" id="KW-0436">Ligase</keyword>
<comment type="similarity">
    <text evidence="7">Belongs to the class-I aminoacyl-tRNA synthetase family. GluQ subfamily.</text>
</comment>
<feature type="binding site" evidence="7">
    <location>
        <begin position="19"/>
        <end position="23"/>
    </location>
    <ligand>
        <name>L-glutamate</name>
        <dbReference type="ChEBI" id="CHEBI:29985"/>
    </ligand>
</feature>
<dbReference type="SUPFAM" id="SSF52374">
    <property type="entry name" value="Nucleotidylyl transferase"/>
    <property type="match status" value="1"/>
</dbReference>
<dbReference type="GO" id="GO:0006424">
    <property type="term" value="P:glutamyl-tRNA aminoacylation"/>
    <property type="evidence" value="ECO:0007669"/>
    <property type="project" value="InterPro"/>
</dbReference>
<sequence>MPATSPAYSQDAALPYIGRFAPTPSGYLHFGSLLAALASYLDAHHRQGTWLVRMEDLDLPRNKRGAAEHILATLAAFGMHPQGEVWVQSERQLLYQQQIQALIDQGHAYYCDCSRSDLSPYQGIYPGTCRDRNLPPAKDHAVRIRTDNSVDGHYSFIDRLQGHYSQHLPSELGDFVIRRRDGIVAYQLAVVMDDIAQGVTDVVRGADLLDSTPRQLHLYALLGVRPPRYLHTPLVVRQQGEKLSKRLGSKPLDPALASVTLYKALAALYQAPPAELHGAPPAEQLAWGAAHWDPSRLPVTREILQDQLPAV</sequence>
<keyword evidence="6 7" id="KW-0030">Aminoacyl-tRNA synthetase</keyword>
<evidence type="ECO:0000256" key="2">
    <source>
        <dbReference type="ARBA" id="ARBA00022723"/>
    </source>
</evidence>
<dbReference type="GO" id="GO:0008270">
    <property type="term" value="F:zinc ion binding"/>
    <property type="evidence" value="ECO:0007669"/>
    <property type="project" value="UniProtKB-UniRule"/>
</dbReference>
<dbReference type="Pfam" id="PF00749">
    <property type="entry name" value="tRNA-synt_1c"/>
    <property type="match status" value="1"/>
</dbReference>
<dbReference type="NCBIfam" id="NF004314">
    <property type="entry name" value="PRK05710.1-3"/>
    <property type="match status" value="1"/>
</dbReference>
<evidence type="ECO:0000256" key="8">
    <source>
        <dbReference type="RuleBase" id="RU363037"/>
    </source>
</evidence>
<evidence type="ECO:0000256" key="3">
    <source>
        <dbReference type="ARBA" id="ARBA00022741"/>
    </source>
</evidence>
<dbReference type="InterPro" id="IPR022380">
    <property type="entry name" value="Glu-Q_tRNA(Asp)_Synthase"/>
</dbReference>
<keyword evidence="5 7" id="KW-0067">ATP-binding</keyword>
<comment type="caution">
    <text evidence="10">The sequence shown here is derived from an EMBL/GenBank/DDBJ whole genome shotgun (WGS) entry which is preliminary data.</text>
</comment>
<organism evidence="10 11">
    <name type="scientific">Halopseudomonas laoshanensis</name>
    <dbReference type="NCBI Taxonomy" id="2268758"/>
    <lineage>
        <taxon>Bacteria</taxon>
        <taxon>Pseudomonadati</taxon>
        <taxon>Pseudomonadota</taxon>
        <taxon>Gammaproteobacteria</taxon>
        <taxon>Pseudomonadales</taxon>
        <taxon>Pseudomonadaceae</taxon>
        <taxon>Halopseudomonas</taxon>
    </lineage>
</organism>
<dbReference type="EC" id="6.1.1.-" evidence="7"/>
<dbReference type="OrthoDB" id="9807503at2"/>
<feature type="binding site" evidence="7">
    <location>
        <position position="245"/>
    </location>
    <ligand>
        <name>ATP</name>
        <dbReference type="ChEBI" id="CHEBI:30616"/>
    </ligand>
</feature>
<dbReference type="GO" id="GO:0005524">
    <property type="term" value="F:ATP binding"/>
    <property type="evidence" value="ECO:0007669"/>
    <property type="project" value="UniProtKB-KW"/>
</dbReference>
<dbReference type="GO" id="GO:0004818">
    <property type="term" value="F:glutamate-tRNA ligase activity"/>
    <property type="evidence" value="ECO:0007669"/>
    <property type="project" value="TreeGrafter"/>
</dbReference>
<dbReference type="Gene3D" id="3.40.50.620">
    <property type="entry name" value="HUPs"/>
    <property type="match status" value="1"/>
</dbReference>
<dbReference type="FunFam" id="3.40.50.620:FF:000093">
    <property type="entry name" value="Glutamyl-Q tRNA(Asp) synthetase"/>
    <property type="match status" value="1"/>
</dbReference>
<feature type="short sequence motif" description="'KMSKS' region" evidence="7">
    <location>
        <begin position="242"/>
        <end position="246"/>
    </location>
</feature>
<dbReference type="HAMAP" id="MF_01428">
    <property type="entry name" value="Glu_Q_tRNA_synth"/>
    <property type="match status" value="1"/>
</dbReference>
<keyword evidence="11" id="KW-1185">Reference proteome</keyword>
<evidence type="ECO:0000256" key="5">
    <source>
        <dbReference type="ARBA" id="ARBA00022840"/>
    </source>
</evidence>
<proteinExistence type="inferred from homology"/>
<accession>A0A7V7KSZ4</accession>
<evidence type="ECO:0000256" key="1">
    <source>
        <dbReference type="ARBA" id="ARBA00022598"/>
    </source>
</evidence>
<dbReference type="EMBL" id="QOVF01000010">
    <property type="protein sequence ID" value="KAA0690465.1"/>
    <property type="molecule type" value="Genomic_DNA"/>
</dbReference>
<feature type="binding site" evidence="7">
    <location>
        <position position="129"/>
    </location>
    <ligand>
        <name>Zn(2+)</name>
        <dbReference type="ChEBI" id="CHEBI:29105"/>
    </ligand>
</feature>
<keyword evidence="2 7" id="KW-0479">Metal-binding</keyword>
<feature type="short sequence motif" description="'HIGH' region" evidence="7">
    <location>
        <begin position="22"/>
        <end position="32"/>
    </location>
</feature>
<evidence type="ECO:0000259" key="9">
    <source>
        <dbReference type="Pfam" id="PF00749"/>
    </source>
</evidence>
<dbReference type="InterPro" id="IPR014729">
    <property type="entry name" value="Rossmann-like_a/b/a_fold"/>
</dbReference>
<reference evidence="10 11" key="1">
    <citation type="submission" date="2018-07" db="EMBL/GenBank/DDBJ databases">
        <title>Pseudomonas laoshanensis sp. nov., isolated from soil.</title>
        <authorList>
            <person name="Sun J."/>
            <person name="Yu L."/>
            <person name="Wang M."/>
            <person name="Zhang C."/>
        </authorList>
    </citation>
    <scope>NUCLEOTIDE SEQUENCE [LARGE SCALE GENOMIC DNA]</scope>
    <source>
        <strain evidence="10 11">Y22</strain>
    </source>
</reference>
<feature type="binding site" evidence="7">
    <location>
        <position position="186"/>
    </location>
    <ligand>
        <name>L-glutamate</name>
        <dbReference type="ChEBI" id="CHEBI:29985"/>
    </ligand>
</feature>
<feature type="binding site" evidence="7">
    <location>
        <position position="111"/>
    </location>
    <ligand>
        <name>Zn(2+)</name>
        <dbReference type="ChEBI" id="CHEBI:29105"/>
    </ligand>
</feature>
<dbReference type="GO" id="GO:0005829">
    <property type="term" value="C:cytosol"/>
    <property type="evidence" value="ECO:0007669"/>
    <property type="project" value="TreeGrafter"/>
</dbReference>
<dbReference type="InterPro" id="IPR000924">
    <property type="entry name" value="Glu/Gln-tRNA-synth"/>
</dbReference>
<keyword evidence="4 7" id="KW-0862">Zinc</keyword>
<evidence type="ECO:0000256" key="7">
    <source>
        <dbReference type="HAMAP-Rule" id="MF_01428"/>
    </source>
</evidence>
<evidence type="ECO:0000313" key="10">
    <source>
        <dbReference type="EMBL" id="KAA0690465.1"/>
    </source>
</evidence>
<feature type="binding site" evidence="7">
    <location>
        <position position="55"/>
    </location>
    <ligand>
        <name>L-glutamate</name>
        <dbReference type="ChEBI" id="CHEBI:29985"/>
    </ligand>
</feature>
<dbReference type="InterPro" id="IPR020058">
    <property type="entry name" value="Glu/Gln-tRNA-synth_Ib_cat-dom"/>
</dbReference>
<dbReference type="RefSeq" id="WP_149334414.1">
    <property type="nucleotide sequence ID" value="NZ_QOVF01000010.1"/>
</dbReference>
<feature type="binding site" evidence="7">
    <location>
        <position position="204"/>
    </location>
    <ligand>
        <name>L-glutamate</name>
        <dbReference type="ChEBI" id="CHEBI:29985"/>
    </ligand>
</feature>
<feature type="binding site" evidence="7">
    <location>
        <position position="113"/>
    </location>
    <ligand>
        <name>Zn(2+)</name>
        <dbReference type="ChEBI" id="CHEBI:29105"/>
    </ligand>
</feature>